<proteinExistence type="predicted"/>
<sequence>MFGGQGKRARTRTKLVCEVSKERKKNERYCEFDSDYRATHLQKRHSEELRNGTQAKVKPKKVQKTTLFDIPKWLRPGGSQKNPEESMVGENDLEQQDASLS</sequence>
<evidence type="ECO:0000313" key="3">
    <source>
        <dbReference type="Proteomes" id="UP001187531"/>
    </source>
</evidence>
<comment type="caution">
    <text evidence="2">The sequence shown here is derived from an EMBL/GenBank/DDBJ whole genome shotgun (WGS) entry which is preliminary data.</text>
</comment>
<accession>A0AA88HHV2</accession>
<dbReference type="EMBL" id="JAVRJZ010000019">
    <property type="protein sequence ID" value="KAK2707781.1"/>
    <property type="molecule type" value="Genomic_DNA"/>
</dbReference>
<dbReference type="AlphaFoldDB" id="A0AA88HHV2"/>
<feature type="region of interest" description="Disordered" evidence="1">
    <location>
        <begin position="43"/>
        <end position="101"/>
    </location>
</feature>
<evidence type="ECO:0000313" key="2">
    <source>
        <dbReference type="EMBL" id="KAK2707781.1"/>
    </source>
</evidence>
<gene>
    <name evidence="2" type="ORF">QYM36_015473</name>
</gene>
<evidence type="ECO:0000256" key="1">
    <source>
        <dbReference type="SAM" id="MobiDB-lite"/>
    </source>
</evidence>
<name>A0AA88HHV2_ARTSF</name>
<reference evidence="2" key="1">
    <citation type="submission" date="2023-07" db="EMBL/GenBank/DDBJ databases">
        <title>Chromosome-level genome assembly of Artemia franciscana.</title>
        <authorList>
            <person name="Jo E."/>
        </authorList>
    </citation>
    <scope>NUCLEOTIDE SEQUENCE</scope>
    <source>
        <tissue evidence="2">Whole body</tissue>
    </source>
</reference>
<dbReference type="Proteomes" id="UP001187531">
    <property type="component" value="Unassembled WGS sequence"/>
</dbReference>
<protein>
    <submittedName>
        <fullName evidence="2">Uncharacterized protein</fullName>
    </submittedName>
</protein>
<organism evidence="2 3">
    <name type="scientific">Artemia franciscana</name>
    <name type="common">Brine shrimp</name>
    <name type="synonym">Artemia sanfranciscana</name>
    <dbReference type="NCBI Taxonomy" id="6661"/>
    <lineage>
        <taxon>Eukaryota</taxon>
        <taxon>Metazoa</taxon>
        <taxon>Ecdysozoa</taxon>
        <taxon>Arthropoda</taxon>
        <taxon>Crustacea</taxon>
        <taxon>Branchiopoda</taxon>
        <taxon>Anostraca</taxon>
        <taxon>Artemiidae</taxon>
        <taxon>Artemia</taxon>
    </lineage>
</organism>
<keyword evidence="3" id="KW-1185">Reference proteome</keyword>